<dbReference type="InterPro" id="IPR008197">
    <property type="entry name" value="WAP_dom"/>
</dbReference>
<reference evidence="3" key="2">
    <citation type="submission" date="2025-09" db="UniProtKB">
        <authorList>
            <consortium name="Ensembl"/>
        </authorList>
    </citation>
    <scope>IDENTIFICATION</scope>
</reference>
<evidence type="ECO:0000256" key="1">
    <source>
        <dbReference type="SAM" id="MobiDB-lite"/>
    </source>
</evidence>
<feature type="domain" description="WAP" evidence="2">
    <location>
        <begin position="33"/>
        <end position="82"/>
    </location>
</feature>
<dbReference type="InterPro" id="IPR036645">
    <property type="entry name" value="Elafin-like_sf"/>
</dbReference>
<dbReference type="Proteomes" id="UP000694420">
    <property type="component" value="Unplaced"/>
</dbReference>
<sequence>MSCITITHRTMKVSGAAAAPAAPGTPRSRPLSPAEHPGSCPAARPCRRPGARPPNQCLDDSICARGEKCCDTGCSWQCRPLPAGSVRPPAHPPTALPPRDCVLSACPAPAESSVRPARWCVEQCDRDTQCPHGQRCVSTGCDRICINVPRGEGCTRTGCPVAPAWGLSPITASSGPHPCEGGTKVCRGMHPGVCTGGHTWAAHRVRTGCGWGHTWAVQGPCTGVP</sequence>
<dbReference type="AlphaFoldDB" id="A0A8C6Z9X4"/>
<dbReference type="SMART" id="SM00217">
    <property type="entry name" value="WAP"/>
    <property type="match status" value="2"/>
</dbReference>
<dbReference type="GO" id="GO:0005576">
    <property type="term" value="C:extracellular region"/>
    <property type="evidence" value="ECO:0007669"/>
    <property type="project" value="InterPro"/>
</dbReference>
<dbReference type="GO" id="GO:0030414">
    <property type="term" value="F:peptidase inhibitor activity"/>
    <property type="evidence" value="ECO:0007669"/>
    <property type="project" value="InterPro"/>
</dbReference>
<organism evidence="3 4">
    <name type="scientific">Nothoprocta perdicaria</name>
    <name type="common">Chilean tinamou</name>
    <name type="synonym">Crypturus perdicarius</name>
    <dbReference type="NCBI Taxonomy" id="30464"/>
    <lineage>
        <taxon>Eukaryota</taxon>
        <taxon>Metazoa</taxon>
        <taxon>Chordata</taxon>
        <taxon>Craniata</taxon>
        <taxon>Vertebrata</taxon>
        <taxon>Euteleostomi</taxon>
        <taxon>Archelosauria</taxon>
        <taxon>Archosauria</taxon>
        <taxon>Dinosauria</taxon>
        <taxon>Saurischia</taxon>
        <taxon>Theropoda</taxon>
        <taxon>Coelurosauria</taxon>
        <taxon>Aves</taxon>
        <taxon>Palaeognathae</taxon>
        <taxon>Tinamiformes</taxon>
        <taxon>Tinamidae</taxon>
        <taxon>Nothoprocta</taxon>
    </lineage>
</organism>
<protein>
    <recommendedName>
        <fullName evidence="2">WAP domain-containing protein</fullName>
    </recommendedName>
</protein>
<dbReference type="Gene3D" id="4.10.75.10">
    <property type="entry name" value="Elafin-like"/>
    <property type="match status" value="2"/>
</dbReference>
<reference evidence="3" key="1">
    <citation type="submission" date="2025-08" db="UniProtKB">
        <authorList>
            <consortium name="Ensembl"/>
        </authorList>
    </citation>
    <scope>IDENTIFICATION</scope>
</reference>
<dbReference type="Ensembl" id="ENSNPET00000009819.1">
    <property type="protein sequence ID" value="ENSNPEP00000009582.1"/>
    <property type="gene ID" value="ENSNPEG00000007193.1"/>
</dbReference>
<evidence type="ECO:0000259" key="2">
    <source>
        <dbReference type="PROSITE" id="PS51390"/>
    </source>
</evidence>
<name>A0A8C6Z9X4_NOTPE</name>
<dbReference type="PROSITE" id="PS51390">
    <property type="entry name" value="WAP"/>
    <property type="match status" value="1"/>
</dbReference>
<proteinExistence type="predicted"/>
<keyword evidence="4" id="KW-1185">Reference proteome</keyword>
<accession>A0A8C6Z9X4</accession>
<evidence type="ECO:0000313" key="3">
    <source>
        <dbReference type="Ensembl" id="ENSNPEP00000009582.1"/>
    </source>
</evidence>
<feature type="region of interest" description="Disordered" evidence="1">
    <location>
        <begin position="14"/>
        <end position="36"/>
    </location>
</feature>
<dbReference type="SUPFAM" id="SSF57256">
    <property type="entry name" value="Elafin-like"/>
    <property type="match status" value="1"/>
</dbReference>
<dbReference type="Pfam" id="PF00095">
    <property type="entry name" value="WAP"/>
    <property type="match status" value="2"/>
</dbReference>
<evidence type="ECO:0000313" key="4">
    <source>
        <dbReference type="Proteomes" id="UP000694420"/>
    </source>
</evidence>